<name>A0AAW1D9W7_9HEMI</name>
<dbReference type="PROSITE" id="PS00972">
    <property type="entry name" value="USP_1"/>
    <property type="match status" value="1"/>
</dbReference>
<dbReference type="Gene3D" id="3.90.70.10">
    <property type="entry name" value="Cysteine proteinases"/>
    <property type="match status" value="1"/>
</dbReference>
<comment type="catalytic activity">
    <reaction evidence="1">
        <text>Thiol-dependent hydrolysis of ester, thioester, amide, peptide and isopeptide bonds formed by the C-terminal Gly of ubiquitin (a 76-residue protein attached to proteins as an intracellular targeting signal).</text>
        <dbReference type="EC" id="3.4.19.12"/>
    </reaction>
</comment>
<evidence type="ECO:0000256" key="9">
    <source>
        <dbReference type="ARBA" id="ARBA00023242"/>
    </source>
</evidence>
<dbReference type="GO" id="GO:0005829">
    <property type="term" value="C:cytosol"/>
    <property type="evidence" value="ECO:0007669"/>
    <property type="project" value="TreeGrafter"/>
</dbReference>
<dbReference type="GO" id="GO:0016579">
    <property type="term" value="P:protein deubiquitination"/>
    <property type="evidence" value="ECO:0007669"/>
    <property type="project" value="InterPro"/>
</dbReference>
<evidence type="ECO:0000256" key="4">
    <source>
        <dbReference type="ARBA" id="ARBA00012759"/>
    </source>
</evidence>
<evidence type="ECO:0000259" key="10">
    <source>
        <dbReference type="PROSITE" id="PS50235"/>
    </source>
</evidence>
<keyword evidence="9" id="KW-0539">Nucleus</keyword>
<dbReference type="PANTHER" id="PTHR24006:SF722">
    <property type="entry name" value="UBIQUITIN CARBOXYL-TERMINAL HYDROLASE 48"/>
    <property type="match status" value="1"/>
</dbReference>
<evidence type="ECO:0000256" key="2">
    <source>
        <dbReference type="ARBA" id="ARBA00004123"/>
    </source>
</evidence>
<feature type="domain" description="USP" evidence="10">
    <location>
        <begin position="48"/>
        <end position="216"/>
    </location>
</feature>
<organism evidence="11 12">
    <name type="scientific">Rhynocoris fuscipes</name>
    <dbReference type="NCBI Taxonomy" id="488301"/>
    <lineage>
        <taxon>Eukaryota</taxon>
        <taxon>Metazoa</taxon>
        <taxon>Ecdysozoa</taxon>
        <taxon>Arthropoda</taxon>
        <taxon>Hexapoda</taxon>
        <taxon>Insecta</taxon>
        <taxon>Pterygota</taxon>
        <taxon>Neoptera</taxon>
        <taxon>Paraneoptera</taxon>
        <taxon>Hemiptera</taxon>
        <taxon>Heteroptera</taxon>
        <taxon>Panheteroptera</taxon>
        <taxon>Cimicomorpha</taxon>
        <taxon>Reduviidae</taxon>
        <taxon>Harpactorinae</taxon>
        <taxon>Harpactorini</taxon>
        <taxon>Rhynocoris</taxon>
    </lineage>
</organism>
<evidence type="ECO:0000313" key="11">
    <source>
        <dbReference type="EMBL" id="KAK9507556.1"/>
    </source>
</evidence>
<keyword evidence="7" id="KW-0378">Hydrolase</keyword>
<evidence type="ECO:0000256" key="8">
    <source>
        <dbReference type="ARBA" id="ARBA00022807"/>
    </source>
</evidence>
<comment type="caution">
    <text evidence="11">The sequence shown here is derived from an EMBL/GenBank/DDBJ whole genome shotgun (WGS) entry which is preliminary data.</text>
</comment>
<dbReference type="GO" id="GO:0006508">
    <property type="term" value="P:proteolysis"/>
    <property type="evidence" value="ECO:0007669"/>
    <property type="project" value="UniProtKB-KW"/>
</dbReference>
<keyword evidence="12" id="KW-1185">Reference proteome</keyword>
<keyword evidence="5" id="KW-0645">Protease</keyword>
<evidence type="ECO:0000256" key="6">
    <source>
        <dbReference type="ARBA" id="ARBA00022786"/>
    </source>
</evidence>
<keyword evidence="6" id="KW-0833">Ubl conjugation pathway</keyword>
<comment type="subcellular location">
    <subcellularLocation>
        <location evidence="2">Nucleus</location>
    </subcellularLocation>
</comment>
<reference evidence="11 12" key="1">
    <citation type="submission" date="2022-12" db="EMBL/GenBank/DDBJ databases">
        <title>Chromosome-level genome assembly of true bugs.</title>
        <authorList>
            <person name="Ma L."/>
            <person name="Li H."/>
        </authorList>
    </citation>
    <scope>NUCLEOTIDE SEQUENCE [LARGE SCALE GENOMIC DNA]</scope>
    <source>
        <strain evidence="11">Lab_2022b</strain>
    </source>
</reference>
<dbReference type="AlphaFoldDB" id="A0AAW1D9W7"/>
<keyword evidence="8" id="KW-0788">Thiol protease</keyword>
<evidence type="ECO:0000256" key="3">
    <source>
        <dbReference type="ARBA" id="ARBA00009085"/>
    </source>
</evidence>
<dbReference type="InterPro" id="IPR050164">
    <property type="entry name" value="Peptidase_C19"/>
</dbReference>
<dbReference type="GO" id="GO:0004843">
    <property type="term" value="F:cysteine-type deubiquitinase activity"/>
    <property type="evidence" value="ECO:0007669"/>
    <property type="project" value="UniProtKB-EC"/>
</dbReference>
<sequence>MTSNFRRNCRGNPFCLSGLGEARWLADPGDESEDDDGDLELRKPNTFVGLKNLGATCYVNSLLQLWFHNLAFSIDPLAFINALRLEPSTQQDAQEFSQLFISLLEDSLKQQSNPSVKNLINNNFRGEYSYITRCSKCQKESVSPSLFCELELNVKGHKTLHESIKEFLKEEKLDGVNMYSCSECMEKQEATRFISLHKLPPVLNLQLMRFIYDRYI</sequence>
<evidence type="ECO:0000256" key="5">
    <source>
        <dbReference type="ARBA" id="ARBA00022670"/>
    </source>
</evidence>
<dbReference type="Pfam" id="PF00443">
    <property type="entry name" value="UCH"/>
    <property type="match status" value="1"/>
</dbReference>
<protein>
    <recommendedName>
        <fullName evidence="4">ubiquitinyl hydrolase 1</fullName>
        <ecNumber evidence="4">3.4.19.12</ecNumber>
    </recommendedName>
</protein>
<dbReference type="PANTHER" id="PTHR24006">
    <property type="entry name" value="UBIQUITIN CARBOXYL-TERMINAL HYDROLASE"/>
    <property type="match status" value="1"/>
</dbReference>
<proteinExistence type="inferred from homology"/>
<dbReference type="PROSITE" id="PS50235">
    <property type="entry name" value="USP_3"/>
    <property type="match status" value="1"/>
</dbReference>
<dbReference type="InterPro" id="IPR001394">
    <property type="entry name" value="Peptidase_C19_UCH"/>
</dbReference>
<dbReference type="InterPro" id="IPR028889">
    <property type="entry name" value="USP"/>
</dbReference>
<accession>A0AAW1D9W7</accession>
<gene>
    <name evidence="11" type="ORF">O3M35_007384</name>
</gene>
<evidence type="ECO:0000256" key="1">
    <source>
        <dbReference type="ARBA" id="ARBA00000707"/>
    </source>
</evidence>
<dbReference type="EMBL" id="JAPXFL010000004">
    <property type="protein sequence ID" value="KAK9507556.1"/>
    <property type="molecule type" value="Genomic_DNA"/>
</dbReference>
<evidence type="ECO:0000313" key="12">
    <source>
        <dbReference type="Proteomes" id="UP001461498"/>
    </source>
</evidence>
<dbReference type="Proteomes" id="UP001461498">
    <property type="component" value="Unassembled WGS sequence"/>
</dbReference>
<dbReference type="InterPro" id="IPR038765">
    <property type="entry name" value="Papain-like_cys_pep_sf"/>
</dbReference>
<dbReference type="EC" id="3.4.19.12" evidence="4"/>
<dbReference type="InterPro" id="IPR018200">
    <property type="entry name" value="USP_CS"/>
</dbReference>
<dbReference type="SUPFAM" id="SSF54001">
    <property type="entry name" value="Cysteine proteinases"/>
    <property type="match status" value="1"/>
</dbReference>
<comment type="similarity">
    <text evidence="3">Belongs to the peptidase C19 family.</text>
</comment>
<evidence type="ECO:0000256" key="7">
    <source>
        <dbReference type="ARBA" id="ARBA00022801"/>
    </source>
</evidence>
<dbReference type="GO" id="GO:0005634">
    <property type="term" value="C:nucleus"/>
    <property type="evidence" value="ECO:0007669"/>
    <property type="project" value="UniProtKB-SubCell"/>
</dbReference>